<protein>
    <submittedName>
        <fullName evidence="2">Helix-turn-helix transcriptional regulator</fullName>
    </submittedName>
</protein>
<evidence type="ECO:0000313" key="2">
    <source>
        <dbReference type="EMBL" id="GAA0336292.1"/>
    </source>
</evidence>
<reference evidence="2 3" key="1">
    <citation type="journal article" date="2019" name="Int. J. Syst. Evol. Microbiol.">
        <title>The Global Catalogue of Microorganisms (GCM) 10K type strain sequencing project: providing services to taxonomists for standard genome sequencing and annotation.</title>
        <authorList>
            <consortium name="The Broad Institute Genomics Platform"/>
            <consortium name="The Broad Institute Genome Sequencing Center for Infectious Disease"/>
            <person name="Wu L."/>
            <person name="Ma J."/>
        </authorList>
    </citation>
    <scope>NUCLEOTIDE SEQUENCE [LARGE SCALE GENOMIC DNA]</scope>
    <source>
        <strain evidence="2 3">JCM 4565</strain>
    </source>
</reference>
<comment type="caution">
    <text evidence="2">The sequence shown here is derived from an EMBL/GenBank/DDBJ whole genome shotgun (WGS) entry which is preliminary data.</text>
</comment>
<evidence type="ECO:0000259" key="1">
    <source>
        <dbReference type="PROSITE" id="PS50943"/>
    </source>
</evidence>
<evidence type="ECO:0000313" key="3">
    <source>
        <dbReference type="Proteomes" id="UP001500063"/>
    </source>
</evidence>
<dbReference type="Pfam" id="PF19054">
    <property type="entry name" value="DUF5753"/>
    <property type="match status" value="1"/>
</dbReference>
<dbReference type="RefSeq" id="WP_344116451.1">
    <property type="nucleotide sequence ID" value="NZ_BAAABW010000004.1"/>
</dbReference>
<dbReference type="EMBL" id="BAAABW010000004">
    <property type="protein sequence ID" value="GAA0336292.1"/>
    <property type="molecule type" value="Genomic_DNA"/>
</dbReference>
<keyword evidence="3" id="KW-1185">Reference proteome</keyword>
<dbReference type="InterPro" id="IPR001387">
    <property type="entry name" value="Cro/C1-type_HTH"/>
</dbReference>
<dbReference type="CDD" id="cd00093">
    <property type="entry name" value="HTH_XRE"/>
    <property type="match status" value="1"/>
</dbReference>
<organism evidence="2 3">
    <name type="scientific">Streptomyces blastmyceticus</name>
    <dbReference type="NCBI Taxonomy" id="68180"/>
    <lineage>
        <taxon>Bacteria</taxon>
        <taxon>Bacillati</taxon>
        <taxon>Actinomycetota</taxon>
        <taxon>Actinomycetes</taxon>
        <taxon>Kitasatosporales</taxon>
        <taxon>Streptomycetaceae</taxon>
        <taxon>Streptomyces</taxon>
    </lineage>
</organism>
<dbReference type="InterPro" id="IPR043917">
    <property type="entry name" value="DUF5753"/>
</dbReference>
<dbReference type="SUPFAM" id="SSF47413">
    <property type="entry name" value="lambda repressor-like DNA-binding domains"/>
    <property type="match status" value="1"/>
</dbReference>
<gene>
    <name evidence="2" type="ORF">GCM10010319_10410</name>
</gene>
<sequence length="291" mass="32229">MAAAAPTVLRRRLGAMLKTMRLRAGYNLAEASELLGLFGPPALSKIESGRQRPDLERFFSVYQVTDAAHIAETREIAKLAISSRQKTLFAQYKDVIRPAFADFIELEEVATRTDSYVATAIPGLLQTAEYAQAIIEGANVWNAARTMRAFAELRMKRQDLLTLTPGTDDDRAPISLRYVLDEACLRREVGGPGVLREELHHLVTVSKQSNVELRVLPFKAGAHPGVDGSYTVFHFEVGEPVVAVESLTDSLYLEEDLHVARYAAAFDRLRAQALEPDESRDFIAGIAKETL</sequence>
<dbReference type="Pfam" id="PF13560">
    <property type="entry name" value="HTH_31"/>
    <property type="match status" value="1"/>
</dbReference>
<dbReference type="Gene3D" id="1.10.260.40">
    <property type="entry name" value="lambda repressor-like DNA-binding domains"/>
    <property type="match status" value="1"/>
</dbReference>
<name>A0ABN0WFX0_9ACTN</name>
<dbReference type="Proteomes" id="UP001500063">
    <property type="component" value="Unassembled WGS sequence"/>
</dbReference>
<proteinExistence type="predicted"/>
<dbReference type="InterPro" id="IPR010982">
    <property type="entry name" value="Lambda_DNA-bd_dom_sf"/>
</dbReference>
<feature type="domain" description="HTH cro/C1-type" evidence="1">
    <location>
        <begin position="17"/>
        <end position="56"/>
    </location>
</feature>
<accession>A0ABN0WFX0</accession>
<dbReference type="PROSITE" id="PS50943">
    <property type="entry name" value="HTH_CROC1"/>
    <property type="match status" value="1"/>
</dbReference>